<dbReference type="EMBL" id="JBHRXI010000012">
    <property type="protein sequence ID" value="MFC3614674.1"/>
    <property type="molecule type" value="Genomic_DNA"/>
</dbReference>
<sequence length="168" mass="17321">MVFRIVLVFAWLLAAPGFAQFNERIGIGPDCPAGTTICNMQTCCPTGTRCAPDGSCVPLGGVYCGGGLSCPAGTVCANGGLRCVPRGQSDSLPDLGIRENDDRVGCLPGGGCARPGWFLCEETDSQCRPGWKCSAVQGCVPIKAVDCGMGKYCHPGEQCLPEGGCAPE</sequence>
<accession>A0ABV7TIX9</accession>
<evidence type="ECO:0000256" key="1">
    <source>
        <dbReference type="SAM" id="SignalP"/>
    </source>
</evidence>
<protein>
    <submittedName>
        <fullName evidence="2">Scavenger receptor class F, member 2</fullName>
    </submittedName>
</protein>
<comment type="caution">
    <text evidence="2">The sequence shown here is derived from an EMBL/GenBank/DDBJ whole genome shotgun (WGS) entry which is preliminary data.</text>
</comment>
<keyword evidence="1" id="KW-0732">Signal</keyword>
<dbReference type="RefSeq" id="WP_386735951.1">
    <property type="nucleotide sequence ID" value="NZ_JBHRXI010000012.1"/>
</dbReference>
<keyword evidence="2" id="KW-0675">Receptor</keyword>
<reference evidence="3" key="1">
    <citation type="journal article" date="2019" name="Int. J. Syst. Evol. Microbiol.">
        <title>The Global Catalogue of Microorganisms (GCM) 10K type strain sequencing project: providing services to taxonomists for standard genome sequencing and annotation.</title>
        <authorList>
            <consortium name="The Broad Institute Genomics Platform"/>
            <consortium name="The Broad Institute Genome Sequencing Center for Infectious Disease"/>
            <person name="Wu L."/>
            <person name="Ma J."/>
        </authorList>
    </citation>
    <scope>NUCLEOTIDE SEQUENCE [LARGE SCALE GENOMIC DNA]</scope>
    <source>
        <strain evidence="3">KCTC 42911</strain>
    </source>
</reference>
<keyword evidence="3" id="KW-1185">Reference proteome</keyword>
<feature type="signal peptide" evidence="1">
    <location>
        <begin position="1"/>
        <end position="19"/>
    </location>
</feature>
<proteinExistence type="predicted"/>
<name>A0ABV7TIX9_9RHOB</name>
<gene>
    <name evidence="2" type="ORF">ACFORG_12950</name>
</gene>
<evidence type="ECO:0000313" key="2">
    <source>
        <dbReference type="EMBL" id="MFC3614674.1"/>
    </source>
</evidence>
<dbReference type="Proteomes" id="UP001595629">
    <property type="component" value="Unassembled WGS sequence"/>
</dbReference>
<feature type="chain" id="PRO_5046673688" evidence="1">
    <location>
        <begin position="20"/>
        <end position="168"/>
    </location>
</feature>
<organism evidence="2 3">
    <name type="scientific">Lutimaribacter marinistellae</name>
    <dbReference type="NCBI Taxonomy" id="1820329"/>
    <lineage>
        <taxon>Bacteria</taxon>
        <taxon>Pseudomonadati</taxon>
        <taxon>Pseudomonadota</taxon>
        <taxon>Alphaproteobacteria</taxon>
        <taxon>Rhodobacterales</taxon>
        <taxon>Roseobacteraceae</taxon>
        <taxon>Lutimaribacter</taxon>
    </lineage>
</organism>
<evidence type="ECO:0000313" key="3">
    <source>
        <dbReference type="Proteomes" id="UP001595629"/>
    </source>
</evidence>